<evidence type="ECO:0000313" key="9">
    <source>
        <dbReference type="EnsemblMetazoa" id="XP_011408918.1"/>
    </source>
</evidence>
<dbReference type="PROSITE" id="PS00176">
    <property type="entry name" value="TOPO_IB_1"/>
    <property type="match status" value="1"/>
</dbReference>
<dbReference type="Pfam" id="PF01028">
    <property type="entry name" value="Topoisom_I"/>
    <property type="match status" value="1"/>
</dbReference>
<dbReference type="PANTHER" id="PTHR10290:SF3">
    <property type="entry name" value="DNA TOPOISOMERASE 1"/>
    <property type="match status" value="1"/>
</dbReference>
<evidence type="ECO:0000256" key="6">
    <source>
        <dbReference type="SAM" id="Coils"/>
    </source>
</evidence>
<keyword evidence="4 5" id="KW-0413">Isomerase</keyword>
<dbReference type="PANTHER" id="PTHR10290">
    <property type="entry name" value="DNA TOPOISOMERASE I"/>
    <property type="match status" value="1"/>
</dbReference>
<dbReference type="GeneID" id="100634838"/>
<comment type="catalytic activity">
    <reaction evidence="5">
        <text>ATP-independent breakage of single-stranded DNA, followed by passage and rejoining.</text>
        <dbReference type="EC" id="5.6.2.1"/>
    </reaction>
</comment>
<dbReference type="Gene3D" id="1.10.132.10">
    <property type="match status" value="1"/>
</dbReference>
<dbReference type="FunFam" id="1.10.132.10:FF:000001">
    <property type="entry name" value="DNA topoisomerase I"/>
    <property type="match status" value="1"/>
</dbReference>
<dbReference type="SMART" id="SM00435">
    <property type="entry name" value="TOPEUc"/>
    <property type="match status" value="1"/>
</dbReference>
<proteinExistence type="inferred from homology"/>
<reference evidence="10" key="1">
    <citation type="journal article" date="2010" name="Nature">
        <title>The Amphimedon queenslandica genome and the evolution of animal complexity.</title>
        <authorList>
            <person name="Srivastava M."/>
            <person name="Simakov O."/>
            <person name="Chapman J."/>
            <person name="Fahey B."/>
            <person name="Gauthier M.E."/>
            <person name="Mitros T."/>
            <person name="Richards G.S."/>
            <person name="Conaco C."/>
            <person name="Dacre M."/>
            <person name="Hellsten U."/>
            <person name="Larroux C."/>
            <person name="Putnam N.H."/>
            <person name="Stanke M."/>
            <person name="Adamska M."/>
            <person name="Darling A."/>
            <person name="Degnan S.M."/>
            <person name="Oakley T.H."/>
            <person name="Plachetzki D.C."/>
            <person name="Zhai Y."/>
            <person name="Adamski M."/>
            <person name="Calcino A."/>
            <person name="Cummins S.F."/>
            <person name="Goodstein D.M."/>
            <person name="Harris C."/>
            <person name="Jackson D.J."/>
            <person name="Leys S.P."/>
            <person name="Shu S."/>
            <person name="Woodcroft B.J."/>
            <person name="Vervoort M."/>
            <person name="Kosik K.S."/>
            <person name="Manning G."/>
            <person name="Degnan B.M."/>
            <person name="Rokhsar D.S."/>
        </authorList>
    </citation>
    <scope>NUCLEOTIDE SEQUENCE [LARGE SCALE GENOMIC DNA]</scope>
</reference>
<protein>
    <recommendedName>
        <fullName evidence="8">DNA topoisomerase I eukaryotic-type domain-containing protein</fullName>
    </recommendedName>
</protein>
<dbReference type="InterPro" id="IPR014727">
    <property type="entry name" value="TopoI_cat_a/b-sub_euk"/>
</dbReference>
<dbReference type="InterPro" id="IPR013500">
    <property type="entry name" value="TopoI_cat_euk"/>
</dbReference>
<dbReference type="KEGG" id="aqu:100634838"/>
<feature type="domain" description="DNA topoisomerase I eukaryotic-type" evidence="8">
    <location>
        <begin position="1"/>
        <end position="153"/>
    </location>
</feature>
<dbReference type="InterPro" id="IPR018521">
    <property type="entry name" value="TopoIB_AS"/>
</dbReference>
<keyword evidence="10" id="KW-1185">Reference proteome</keyword>
<reference evidence="9" key="2">
    <citation type="submission" date="2024-06" db="UniProtKB">
        <authorList>
            <consortium name="EnsemblMetazoa"/>
        </authorList>
    </citation>
    <scope>IDENTIFICATION</scope>
</reference>
<keyword evidence="3 5" id="KW-0238">DNA-binding</keyword>
<dbReference type="Pfam" id="PF14370">
    <property type="entry name" value="Topo_C_assoc"/>
    <property type="match status" value="1"/>
</dbReference>
<name>A0AAN0ITP0_AMPQE</name>
<feature type="active site" description="O-(3'-phospho-DNA)-tyrosine intermediate" evidence="5">
    <location>
        <position position="139"/>
    </location>
</feature>
<organism evidence="9 10">
    <name type="scientific">Amphimedon queenslandica</name>
    <name type="common">Sponge</name>
    <dbReference type="NCBI Taxonomy" id="400682"/>
    <lineage>
        <taxon>Eukaryota</taxon>
        <taxon>Metazoa</taxon>
        <taxon>Porifera</taxon>
        <taxon>Demospongiae</taxon>
        <taxon>Heteroscleromorpha</taxon>
        <taxon>Haplosclerida</taxon>
        <taxon>Niphatidae</taxon>
        <taxon>Amphimedon</taxon>
    </lineage>
</organism>
<feature type="chain" id="PRO_5042915553" description="DNA topoisomerase I eukaryotic-type domain-containing protein" evidence="7">
    <location>
        <begin position="23"/>
        <end position="181"/>
    </location>
</feature>
<keyword evidence="6" id="KW-0175">Coiled coil</keyword>
<dbReference type="GO" id="GO:0003677">
    <property type="term" value="F:DNA binding"/>
    <property type="evidence" value="ECO:0007669"/>
    <property type="project" value="UniProtKB-UniRule"/>
</dbReference>
<evidence type="ECO:0000313" key="10">
    <source>
        <dbReference type="Proteomes" id="UP000007879"/>
    </source>
</evidence>
<evidence type="ECO:0000256" key="7">
    <source>
        <dbReference type="SAM" id="SignalP"/>
    </source>
</evidence>
<dbReference type="GO" id="GO:0006260">
    <property type="term" value="P:DNA replication"/>
    <property type="evidence" value="ECO:0007669"/>
    <property type="project" value="TreeGrafter"/>
</dbReference>
<dbReference type="GO" id="GO:0003917">
    <property type="term" value="F:DNA topoisomerase type I (single strand cut, ATP-independent) activity"/>
    <property type="evidence" value="ECO:0007669"/>
    <property type="project" value="UniProtKB-UniRule"/>
</dbReference>
<sequence length="181" mass="20881">CTCTHIFSFLNSLYLLSLVVIPLEDDTVNEKILSYNRANRAVAVLCNHQRTAPKTFDTQMSNLQAKITAKEEAILDAKKEIKKMKKELKGTSDSKLQKKLESKVKQLPKLEEQLKKLEIQATDKEENKEIALGTSKLNYLDPRISVSWCKKWGVPIEKVYNRTQREKFAWAIEMADETFVF</sequence>
<dbReference type="AlphaFoldDB" id="A0AAN0ITP0"/>
<evidence type="ECO:0000256" key="1">
    <source>
        <dbReference type="ARBA" id="ARBA00006645"/>
    </source>
</evidence>
<dbReference type="EnsemblMetazoa" id="XM_011410616.2">
    <property type="protein sequence ID" value="XP_011408918.1"/>
    <property type="gene ID" value="LOC100634838"/>
</dbReference>
<dbReference type="SUPFAM" id="SSF56349">
    <property type="entry name" value="DNA breaking-rejoining enzymes"/>
    <property type="match status" value="1"/>
</dbReference>
<evidence type="ECO:0000256" key="2">
    <source>
        <dbReference type="ARBA" id="ARBA00023029"/>
    </source>
</evidence>
<dbReference type="GO" id="GO:0005730">
    <property type="term" value="C:nucleolus"/>
    <property type="evidence" value="ECO:0007669"/>
    <property type="project" value="TreeGrafter"/>
</dbReference>
<dbReference type="InterPro" id="IPR025834">
    <property type="entry name" value="TopoI_C_dom"/>
</dbReference>
<feature type="coiled-coil region" evidence="6">
    <location>
        <begin position="60"/>
        <end position="127"/>
    </location>
</feature>
<evidence type="ECO:0000256" key="5">
    <source>
        <dbReference type="PROSITE-ProRule" id="PRU01382"/>
    </source>
</evidence>
<dbReference type="RefSeq" id="XP_011408918.1">
    <property type="nucleotide sequence ID" value="XM_011410616.2"/>
</dbReference>
<feature type="signal peptide" evidence="7">
    <location>
        <begin position="1"/>
        <end position="22"/>
    </location>
</feature>
<dbReference type="PROSITE" id="PS52038">
    <property type="entry name" value="TOPO_IB_2"/>
    <property type="match status" value="1"/>
</dbReference>
<dbReference type="GO" id="GO:0006265">
    <property type="term" value="P:DNA topological change"/>
    <property type="evidence" value="ECO:0007669"/>
    <property type="project" value="UniProtKB-UniRule"/>
</dbReference>
<keyword evidence="2 5" id="KW-0799">Topoisomerase</keyword>
<comment type="similarity">
    <text evidence="1 5">Belongs to the type IB topoisomerase family.</text>
</comment>
<accession>A0AAN0ITP0</accession>
<evidence type="ECO:0000256" key="4">
    <source>
        <dbReference type="ARBA" id="ARBA00023235"/>
    </source>
</evidence>
<dbReference type="Proteomes" id="UP000007879">
    <property type="component" value="Unassembled WGS sequence"/>
</dbReference>
<evidence type="ECO:0000256" key="3">
    <source>
        <dbReference type="ARBA" id="ARBA00023125"/>
    </source>
</evidence>
<dbReference type="InterPro" id="IPR013499">
    <property type="entry name" value="TopoI_euk"/>
</dbReference>
<dbReference type="GO" id="GO:0005694">
    <property type="term" value="C:chromosome"/>
    <property type="evidence" value="ECO:0007669"/>
    <property type="project" value="InterPro"/>
</dbReference>
<dbReference type="InterPro" id="IPR051062">
    <property type="entry name" value="Topoisomerase_IB"/>
</dbReference>
<dbReference type="SUPFAM" id="SSF46596">
    <property type="entry name" value="Eukaryotic DNA topoisomerase I, dispensable insert domain"/>
    <property type="match status" value="1"/>
</dbReference>
<keyword evidence="7" id="KW-0732">Signal</keyword>
<dbReference type="InterPro" id="IPR011010">
    <property type="entry name" value="DNA_brk_join_enz"/>
</dbReference>
<evidence type="ECO:0000259" key="8">
    <source>
        <dbReference type="SMART" id="SM00435"/>
    </source>
</evidence>
<dbReference type="GO" id="GO:0007059">
    <property type="term" value="P:chromosome segregation"/>
    <property type="evidence" value="ECO:0007669"/>
    <property type="project" value="TreeGrafter"/>
</dbReference>